<accession>A0A127HX19</accession>
<evidence type="ECO:0000256" key="1">
    <source>
        <dbReference type="SAM" id="SignalP"/>
    </source>
</evidence>
<sequence length="206" mass="21222">MSTPRNLLIAALLASVGPAFAASSIDLSVRGAITPSACTPGLPNAGVIELGKVSAKDLRLDLPTYLPGQTLEMTVTCEAATLFAIAAQDNREGTESSLDFYNFGLGLINGSEKLGYLTISMSGPTGDGVSVRAIGSQDGGTTWQRESAFMDDGLTSVADMTTLAPLPVQRLVTGLQVGTVIAPASNLTLTNEVPIDGSVTLTISYL</sequence>
<evidence type="ECO:0000313" key="3">
    <source>
        <dbReference type="Proteomes" id="UP000070516"/>
    </source>
</evidence>
<organism evidence="2 3">
    <name type="scientific">Pseudomonas azotoformans</name>
    <dbReference type="NCBI Taxonomy" id="47878"/>
    <lineage>
        <taxon>Bacteria</taxon>
        <taxon>Pseudomonadati</taxon>
        <taxon>Pseudomonadota</taxon>
        <taxon>Gammaproteobacteria</taxon>
        <taxon>Pseudomonadales</taxon>
        <taxon>Pseudomonadaceae</taxon>
        <taxon>Pseudomonas</taxon>
    </lineage>
</organism>
<evidence type="ECO:0000313" key="2">
    <source>
        <dbReference type="EMBL" id="AMN79055.1"/>
    </source>
</evidence>
<protein>
    <recommendedName>
        <fullName evidence="4">DUF1120 domain-containing protein</fullName>
    </recommendedName>
</protein>
<dbReference type="Proteomes" id="UP000070516">
    <property type="component" value="Chromosome"/>
</dbReference>
<reference evidence="2 3" key="1">
    <citation type="submission" date="2016-02" db="EMBL/GenBank/DDBJ databases">
        <title>Complete genome sequence of Pseudomonas azotoformans S4.</title>
        <authorList>
            <person name="Fang Y."/>
            <person name="Wu L."/>
            <person name="Feng G."/>
        </authorList>
    </citation>
    <scope>NUCLEOTIDE SEQUENCE [LARGE SCALE GENOMIC DNA]</scope>
    <source>
        <strain evidence="2 3">S4</strain>
    </source>
</reference>
<feature type="signal peptide" evidence="1">
    <location>
        <begin position="1"/>
        <end position="21"/>
    </location>
</feature>
<dbReference type="KEGG" id="pazo:AYR47_12320"/>
<gene>
    <name evidence="2" type="ORF">AYR47_12320</name>
</gene>
<dbReference type="InterPro" id="IPR010546">
    <property type="entry name" value="DUF1120"/>
</dbReference>
<evidence type="ECO:0008006" key="4">
    <source>
        <dbReference type="Google" id="ProtNLM"/>
    </source>
</evidence>
<name>A0A127HX19_PSEAZ</name>
<dbReference type="EMBL" id="CP014546">
    <property type="protein sequence ID" value="AMN79055.1"/>
    <property type="molecule type" value="Genomic_DNA"/>
</dbReference>
<dbReference type="Pfam" id="PF06551">
    <property type="entry name" value="DUF1120"/>
    <property type="match status" value="1"/>
</dbReference>
<feature type="chain" id="PRO_5007448922" description="DUF1120 domain-containing protein" evidence="1">
    <location>
        <begin position="22"/>
        <end position="206"/>
    </location>
</feature>
<dbReference type="AlphaFoldDB" id="A0A127HX19"/>
<keyword evidence="1" id="KW-0732">Signal</keyword>
<dbReference type="RefSeq" id="WP_061435393.1">
    <property type="nucleotide sequence ID" value="NZ_CP014546.1"/>
</dbReference>
<proteinExistence type="predicted"/>